<sequence length="179" mass="19658">MNRLHSFLTRNLWAQIALSVLGASALVLLISPGESPTAVLARVAFSSLGGVAVLLAVRRKEKRATGTDTTGLVTLDGRIRSGDVPTDPAEREALRALVAKRLHRTRNRPWALAFLVLLFGGVTVLTALTAGPRETIGFGILAVAFPVWIYFQGRKQLRRLHRMREALREEERGFTQHAA</sequence>
<feature type="transmembrane region" description="Helical" evidence="1">
    <location>
        <begin position="12"/>
        <end position="33"/>
    </location>
</feature>
<dbReference type="KEGG" id="sky:D0C37_13540"/>
<proteinExistence type="predicted"/>
<feature type="transmembrane region" description="Helical" evidence="1">
    <location>
        <begin position="110"/>
        <end position="130"/>
    </location>
</feature>
<reference evidence="2 3" key="1">
    <citation type="submission" date="2018-08" db="EMBL/GenBank/DDBJ databases">
        <authorList>
            <person name="Ferrada E.E."/>
            <person name="Latorre B.A."/>
        </authorList>
    </citation>
    <scope>NUCLEOTIDE SEQUENCE [LARGE SCALE GENOMIC DNA]</scope>
    <source>
        <strain evidence="2 3">VK-A60T</strain>
    </source>
</reference>
<keyword evidence="1" id="KW-1133">Transmembrane helix</keyword>
<dbReference type="AlphaFoldDB" id="A0A385DB10"/>
<dbReference type="GeneID" id="300115205"/>
<evidence type="ECO:0000313" key="2">
    <source>
        <dbReference type="EMBL" id="AXQ55526.1"/>
    </source>
</evidence>
<accession>A0A385DB10</accession>
<dbReference type="EMBL" id="CP031742">
    <property type="protein sequence ID" value="AXQ55526.1"/>
    <property type="molecule type" value="Genomic_DNA"/>
</dbReference>
<evidence type="ECO:0000313" key="3">
    <source>
        <dbReference type="Proteomes" id="UP000259636"/>
    </source>
</evidence>
<protein>
    <submittedName>
        <fullName evidence="2">Uncharacterized protein</fullName>
    </submittedName>
</protein>
<keyword evidence="1" id="KW-0812">Transmembrane</keyword>
<evidence type="ECO:0000256" key="1">
    <source>
        <dbReference type="SAM" id="Phobius"/>
    </source>
</evidence>
<feature type="transmembrane region" description="Helical" evidence="1">
    <location>
        <begin position="136"/>
        <end position="153"/>
    </location>
</feature>
<keyword evidence="1" id="KW-0472">Membrane</keyword>
<feature type="transmembrane region" description="Helical" evidence="1">
    <location>
        <begin position="39"/>
        <end position="57"/>
    </location>
</feature>
<name>A0A385DB10_9ACTN</name>
<dbReference type="RefSeq" id="WP_101278625.1">
    <property type="nucleotide sequence ID" value="NZ_CP031742.1"/>
</dbReference>
<gene>
    <name evidence="2" type="ORF">D0C37_13540</name>
</gene>
<organism evidence="2 3">
    <name type="scientific">Streptomyces koyangensis</name>
    <dbReference type="NCBI Taxonomy" id="188770"/>
    <lineage>
        <taxon>Bacteria</taxon>
        <taxon>Bacillati</taxon>
        <taxon>Actinomycetota</taxon>
        <taxon>Actinomycetes</taxon>
        <taxon>Kitasatosporales</taxon>
        <taxon>Streptomycetaceae</taxon>
        <taxon>Streptomyces</taxon>
        <taxon>Streptomyces aurantiacus group</taxon>
    </lineage>
</organism>
<dbReference type="Proteomes" id="UP000259636">
    <property type="component" value="Chromosome"/>
</dbReference>